<dbReference type="EMBL" id="CAUYUJ010012781">
    <property type="protein sequence ID" value="CAK0834602.1"/>
    <property type="molecule type" value="Genomic_DNA"/>
</dbReference>
<sequence length="314" mass="33139">MADSPACGVLWTDRWPGASAMLTEDQDLRGLFNPMIPQLSQDNALLREQLNDAHVRLQRLEEEKSQRPDERAFDLANTVCQSSVVVLQSYDRRAELPELPKCPSPLVPDLSPVSAMVEQELEVERPARQAGVERDAAAPADQAAEQREAFRAASAAARQPETLGAASWPAGSACEAEWAARLAEVGRSAVALADRAAEQLEALRSASAAGAVAAQAGAASPPCRRSPRSACAAEWPEGPARPSEVGRGAVRAAEHHEAAGAASTAGALGAQPEAPRSFCGRPPGSPLHRRPPGSACEAEWPERPPRPAEAERGA</sequence>
<evidence type="ECO:0000256" key="1">
    <source>
        <dbReference type="SAM" id="MobiDB-lite"/>
    </source>
</evidence>
<reference evidence="2" key="1">
    <citation type="submission" date="2023-10" db="EMBL/GenBank/DDBJ databases">
        <authorList>
            <person name="Chen Y."/>
            <person name="Shah S."/>
            <person name="Dougan E. K."/>
            <person name="Thang M."/>
            <person name="Chan C."/>
        </authorList>
    </citation>
    <scope>NUCLEOTIDE SEQUENCE [LARGE SCALE GENOMIC DNA]</scope>
</reference>
<dbReference type="Proteomes" id="UP001189429">
    <property type="component" value="Unassembled WGS sequence"/>
</dbReference>
<feature type="compositionally biased region" description="Basic and acidic residues" evidence="1">
    <location>
        <begin position="300"/>
        <end position="314"/>
    </location>
</feature>
<protein>
    <submittedName>
        <fullName evidence="2">Uncharacterized protein</fullName>
    </submittedName>
</protein>
<organism evidence="2 3">
    <name type="scientific">Prorocentrum cordatum</name>
    <dbReference type="NCBI Taxonomy" id="2364126"/>
    <lineage>
        <taxon>Eukaryota</taxon>
        <taxon>Sar</taxon>
        <taxon>Alveolata</taxon>
        <taxon>Dinophyceae</taxon>
        <taxon>Prorocentrales</taxon>
        <taxon>Prorocentraceae</taxon>
        <taxon>Prorocentrum</taxon>
    </lineage>
</organism>
<feature type="non-terminal residue" evidence="2">
    <location>
        <position position="314"/>
    </location>
</feature>
<proteinExistence type="predicted"/>
<feature type="compositionally biased region" description="Low complexity" evidence="1">
    <location>
        <begin position="206"/>
        <end position="220"/>
    </location>
</feature>
<accession>A0ABN9SRK7</accession>
<evidence type="ECO:0000313" key="3">
    <source>
        <dbReference type="Proteomes" id="UP001189429"/>
    </source>
</evidence>
<evidence type="ECO:0000313" key="2">
    <source>
        <dbReference type="EMBL" id="CAK0834602.1"/>
    </source>
</evidence>
<name>A0ABN9SRK7_9DINO</name>
<feature type="region of interest" description="Disordered" evidence="1">
    <location>
        <begin position="206"/>
        <end position="314"/>
    </location>
</feature>
<keyword evidence="3" id="KW-1185">Reference proteome</keyword>
<gene>
    <name evidence="2" type="ORF">PCOR1329_LOCUS31986</name>
</gene>
<comment type="caution">
    <text evidence="2">The sequence shown here is derived from an EMBL/GenBank/DDBJ whole genome shotgun (WGS) entry which is preliminary data.</text>
</comment>
<feature type="compositionally biased region" description="Low complexity" evidence="1">
    <location>
        <begin position="259"/>
        <end position="270"/>
    </location>
</feature>